<protein>
    <recommendedName>
        <fullName evidence="7 8">Large ribosomal subunit protein uL22c</fullName>
    </recommendedName>
</protein>
<dbReference type="GO" id="GO:0006412">
    <property type="term" value="P:translation"/>
    <property type="evidence" value="ECO:0007669"/>
    <property type="project" value="UniProtKB-UniRule"/>
</dbReference>
<comment type="subunit">
    <text evidence="8">Part of the 50S ribosomal subunit.</text>
</comment>
<evidence type="ECO:0000256" key="4">
    <source>
        <dbReference type="ARBA" id="ARBA00022884"/>
    </source>
</evidence>
<dbReference type="NCBIfam" id="TIGR01044">
    <property type="entry name" value="rplV_bact"/>
    <property type="match status" value="1"/>
</dbReference>
<dbReference type="Pfam" id="PF00237">
    <property type="entry name" value="Ribosomal_L22"/>
    <property type="match status" value="1"/>
</dbReference>
<keyword evidence="11" id="KW-0150">Chloroplast</keyword>
<keyword evidence="5 8" id="KW-0689">Ribosomal protein</keyword>
<dbReference type="PROSITE" id="PS00464">
    <property type="entry name" value="RIBOSOMAL_L22"/>
    <property type="match status" value="1"/>
</dbReference>
<dbReference type="HAMAP" id="MF_01331_B">
    <property type="entry name" value="Ribosomal_uL22_B"/>
    <property type="match status" value="1"/>
</dbReference>
<comment type="function">
    <text evidence="8 10">The globular domain of the protein is located near the polypeptide exit tunnel on the outside of the subunit, while an extended beta-hairpin is found that lines the wall of the exit tunnel in the center of the 70S ribosome.</text>
</comment>
<keyword evidence="6 8" id="KW-0687">Ribonucleoprotein</keyword>
<keyword evidence="3 8" id="KW-0699">rRNA-binding</keyword>
<evidence type="ECO:0000256" key="8">
    <source>
        <dbReference type="HAMAP-Rule" id="MF_01331"/>
    </source>
</evidence>
<dbReference type="Gene3D" id="3.90.470.10">
    <property type="entry name" value="Ribosomal protein L22/L17"/>
    <property type="match status" value="1"/>
</dbReference>
<organism evidence="11">
    <name type="scientific">Bowenia serrulata</name>
    <name type="common">Byfield fern</name>
    <name type="synonym">Bowenia spectabilis var. serrulata</name>
    <dbReference type="NCBI Taxonomy" id="13365"/>
    <lineage>
        <taxon>Eukaryota</taxon>
        <taxon>Viridiplantae</taxon>
        <taxon>Streptophyta</taxon>
        <taxon>Embryophyta</taxon>
        <taxon>Tracheophyta</taxon>
        <taxon>Spermatophyta</taxon>
        <taxon>Cycadidae</taxon>
        <taxon>Cycadales</taxon>
        <taxon>Cycadaceae</taxon>
        <taxon>Bowenia</taxon>
    </lineage>
</organism>
<comment type="subcellular location">
    <subcellularLocation>
        <location evidence="8 10">Plastid</location>
        <location evidence="8 10">Chloroplast</location>
    </subcellularLocation>
</comment>
<comment type="function">
    <text evidence="8 10">This protein binds specifically to 23S rRNA.</text>
</comment>
<dbReference type="InterPro" id="IPR018260">
    <property type="entry name" value="Ribosomal_uL22_CS"/>
</dbReference>
<dbReference type="GO" id="GO:0019843">
    <property type="term" value="F:rRNA binding"/>
    <property type="evidence" value="ECO:0007669"/>
    <property type="project" value="UniProtKB-UniRule"/>
</dbReference>
<evidence type="ECO:0000256" key="5">
    <source>
        <dbReference type="ARBA" id="ARBA00022980"/>
    </source>
</evidence>
<reference evidence="11" key="1">
    <citation type="submission" date="2012-07" db="EMBL/GenBank/DDBJ databases">
        <title>Comparative chloroplast genomes of the Cycadales.</title>
        <authorList>
            <person name="Huang Y.-Y."/>
            <person name="Chaw S.-M."/>
        </authorList>
    </citation>
    <scope>NUCLEOTIDE SEQUENCE</scope>
</reference>
<dbReference type="EMBL" id="JX402774">
    <property type="protein sequence ID" value="AFR13706.1"/>
    <property type="molecule type" value="Genomic_DNA"/>
</dbReference>
<dbReference type="GO" id="GO:0009507">
    <property type="term" value="C:chloroplast"/>
    <property type="evidence" value="ECO:0007669"/>
    <property type="project" value="UniProtKB-SubCell"/>
</dbReference>
<dbReference type="RefSeq" id="YP_009113530.1">
    <property type="nucleotide sequence ID" value="NC_026036.1"/>
</dbReference>
<dbReference type="InterPro" id="IPR047867">
    <property type="entry name" value="Ribosomal_uL22_bac/org-type"/>
</dbReference>
<dbReference type="InterPro" id="IPR036394">
    <property type="entry name" value="Ribosomal_uL22_sf"/>
</dbReference>
<dbReference type="AlphaFoldDB" id="A0A0A6Z6V5"/>
<keyword evidence="2 11" id="KW-0934">Plastid</keyword>
<dbReference type="InterPro" id="IPR001063">
    <property type="entry name" value="Ribosomal_uL22"/>
</dbReference>
<keyword evidence="4 8" id="KW-0694">RNA-binding</keyword>
<evidence type="ECO:0000256" key="1">
    <source>
        <dbReference type="ARBA" id="ARBA00009451"/>
    </source>
</evidence>
<sequence>MENKKSSPKIRALAKHIRMSAHRARRVINQIRSRSYEQALMILELMPYRACYPILQLIPSAAANANHNMGLNKANLFVSRAEVNEGAVLKRSRPRAQGRGYPIQKPTCHITIVLEERDRSNNLIMPTEPKKGRYVWDRK</sequence>
<evidence type="ECO:0000256" key="7">
    <source>
        <dbReference type="ARBA" id="ARBA00035285"/>
    </source>
</evidence>
<dbReference type="GO" id="GO:0015934">
    <property type="term" value="C:large ribosomal subunit"/>
    <property type="evidence" value="ECO:0007669"/>
    <property type="project" value="InterPro"/>
</dbReference>
<dbReference type="CDD" id="cd00336">
    <property type="entry name" value="Ribosomal_L22"/>
    <property type="match status" value="1"/>
</dbReference>
<accession>A0A0A6Z6V5</accession>
<evidence type="ECO:0000256" key="9">
    <source>
        <dbReference type="RuleBase" id="RU004005"/>
    </source>
</evidence>
<proteinExistence type="inferred from homology"/>
<evidence type="ECO:0000256" key="3">
    <source>
        <dbReference type="ARBA" id="ARBA00022730"/>
    </source>
</evidence>
<dbReference type="PANTHER" id="PTHR13501:SF10">
    <property type="entry name" value="LARGE RIBOSOMAL SUBUNIT PROTEIN UL22M"/>
    <property type="match status" value="1"/>
</dbReference>
<evidence type="ECO:0000256" key="2">
    <source>
        <dbReference type="ARBA" id="ARBA00022640"/>
    </source>
</evidence>
<gene>
    <name evidence="8 11" type="primary">rpl22</name>
</gene>
<comment type="similarity">
    <text evidence="1 8 9">Belongs to the universal ribosomal protein uL22 family.</text>
</comment>
<dbReference type="SUPFAM" id="SSF54843">
    <property type="entry name" value="Ribosomal protein L22"/>
    <property type="match status" value="1"/>
</dbReference>
<geneLocation type="chloroplast" evidence="11"/>
<evidence type="ECO:0000256" key="10">
    <source>
        <dbReference type="RuleBase" id="RU004009"/>
    </source>
</evidence>
<dbReference type="InterPro" id="IPR005727">
    <property type="entry name" value="Ribosomal_uL22_bac/chlpt-type"/>
</dbReference>
<dbReference type="GeneID" id="22831913"/>
<dbReference type="GO" id="GO:0003735">
    <property type="term" value="F:structural constituent of ribosome"/>
    <property type="evidence" value="ECO:0007669"/>
    <property type="project" value="InterPro"/>
</dbReference>
<dbReference type="PANTHER" id="PTHR13501">
    <property type="entry name" value="CHLOROPLAST 50S RIBOSOMAL PROTEIN L22-RELATED"/>
    <property type="match status" value="1"/>
</dbReference>
<evidence type="ECO:0000256" key="6">
    <source>
        <dbReference type="ARBA" id="ARBA00023274"/>
    </source>
</evidence>
<name>A0A0A6Z6V5_BOWSE</name>
<evidence type="ECO:0000313" key="11">
    <source>
        <dbReference type="EMBL" id="AFR13706.1"/>
    </source>
</evidence>